<evidence type="ECO:0000313" key="2">
    <source>
        <dbReference type="Proteomes" id="UP001651158"/>
    </source>
</evidence>
<keyword evidence="2" id="KW-1185">Reference proteome</keyword>
<comment type="caution">
    <text evidence="1">The sequence shown here is derived from an EMBL/GenBank/DDBJ whole genome shotgun (WGS) entry which is preliminary data.</text>
</comment>
<accession>A0ABR4Q999</accession>
<evidence type="ECO:0008006" key="3">
    <source>
        <dbReference type="Google" id="ProtNLM"/>
    </source>
</evidence>
<dbReference type="CDD" id="cd21451">
    <property type="entry name" value="DLC-like_TCTEX1D"/>
    <property type="match status" value="1"/>
</dbReference>
<proteinExistence type="predicted"/>
<name>A0ABR4Q999_9CEST</name>
<evidence type="ECO:0000313" key="1">
    <source>
        <dbReference type="EMBL" id="KAL5106204.1"/>
    </source>
</evidence>
<reference evidence="1 2" key="1">
    <citation type="journal article" date="2022" name="Front. Cell. Infect. Microbiol.">
        <title>The Genomes of Two Strains of Taenia crassiceps the Animal Model for the Study of Human Cysticercosis.</title>
        <authorList>
            <person name="Bobes R.J."/>
            <person name="Estrada K."/>
            <person name="Rios-Valencia D.G."/>
            <person name="Calderon-Gallegos A."/>
            <person name="de la Torre P."/>
            <person name="Carrero J.C."/>
            <person name="Sanchez-Flores A."/>
            <person name="Laclette J.P."/>
        </authorList>
    </citation>
    <scope>NUCLEOTIDE SEQUENCE [LARGE SCALE GENOMIC DNA]</scope>
    <source>
        <strain evidence="1">WFUcys</strain>
    </source>
</reference>
<gene>
    <name evidence="1" type="ORF">TcWFU_004906</name>
</gene>
<sequence length="158" mass="17289">MAANPVMMTTPPGPGKPFPLSRKANTAGLNPQSARALNTYQLAPVKEYAFATHCGEIRDIIQATLDEVLEDSQPNLQQTLMDALGKIKADILQIQPLFFPRHRIVVHGIVGEVMCNQPSLIYGCQCLGEHECGDDGVSVSVRSHDKFICVSVYGFYQS</sequence>
<dbReference type="Proteomes" id="UP001651158">
    <property type="component" value="Unassembled WGS sequence"/>
</dbReference>
<dbReference type="EMBL" id="JAKROA010000006">
    <property type="protein sequence ID" value="KAL5106204.1"/>
    <property type="molecule type" value="Genomic_DNA"/>
</dbReference>
<protein>
    <recommendedName>
        <fullName evidence="3">Dynein light chain</fullName>
    </recommendedName>
</protein>
<organism evidence="1 2">
    <name type="scientific">Taenia crassiceps</name>
    <dbReference type="NCBI Taxonomy" id="6207"/>
    <lineage>
        <taxon>Eukaryota</taxon>
        <taxon>Metazoa</taxon>
        <taxon>Spiralia</taxon>
        <taxon>Lophotrochozoa</taxon>
        <taxon>Platyhelminthes</taxon>
        <taxon>Cestoda</taxon>
        <taxon>Eucestoda</taxon>
        <taxon>Cyclophyllidea</taxon>
        <taxon>Taeniidae</taxon>
        <taxon>Taenia</taxon>
    </lineage>
</organism>